<reference evidence="6" key="2">
    <citation type="submission" date="2020-06" db="EMBL/GenBank/DDBJ databases">
        <title>Helianthus annuus Genome sequencing and assembly Release 2.</title>
        <authorList>
            <person name="Gouzy J."/>
            <person name="Langlade N."/>
            <person name="Munos S."/>
        </authorList>
    </citation>
    <scope>NUCLEOTIDE SEQUENCE</scope>
    <source>
        <tissue evidence="6">Leaves</tissue>
    </source>
</reference>
<proteinExistence type="predicted"/>
<dbReference type="Gramene" id="mRNA:HanXRQr2_Chr12g0558991">
    <property type="protein sequence ID" value="mRNA:HanXRQr2_Chr12g0558991"/>
    <property type="gene ID" value="HanXRQr2_Chr12g0558991"/>
</dbReference>
<keyword evidence="4" id="KW-0677">Repeat</keyword>
<dbReference type="EMBL" id="MNCJ02000327">
    <property type="protein sequence ID" value="KAF5779404.1"/>
    <property type="molecule type" value="Genomic_DNA"/>
</dbReference>
<comment type="subcellular location">
    <subcellularLocation>
        <location evidence="1">Cytoplasm</location>
    </subcellularLocation>
</comment>
<gene>
    <name evidence="6" type="ORF">HanXRQr2_Chr12g0558991</name>
</gene>
<evidence type="ECO:0000256" key="3">
    <source>
        <dbReference type="ARBA" id="ARBA00022490"/>
    </source>
</evidence>
<dbReference type="InterPro" id="IPR040122">
    <property type="entry name" value="Importin_beta"/>
</dbReference>
<dbReference type="Proteomes" id="UP000215914">
    <property type="component" value="Unassembled WGS sequence"/>
</dbReference>
<organism evidence="6 7">
    <name type="scientific">Helianthus annuus</name>
    <name type="common">Common sunflower</name>
    <dbReference type="NCBI Taxonomy" id="4232"/>
    <lineage>
        <taxon>Eukaryota</taxon>
        <taxon>Viridiplantae</taxon>
        <taxon>Streptophyta</taxon>
        <taxon>Embryophyta</taxon>
        <taxon>Tracheophyta</taxon>
        <taxon>Spermatophyta</taxon>
        <taxon>Magnoliopsida</taxon>
        <taxon>eudicotyledons</taxon>
        <taxon>Gunneridae</taxon>
        <taxon>Pentapetalae</taxon>
        <taxon>asterids</taxon>
        <taxon>campanulids</taxon>
        <taxon>Asterales</taxon>
        <taxon>Asteraceae</taxon>
        <taxon>Asteroideae</taxon>
        <taxon>Heliantheae alliance</taxon>
        <taxon>Heliantheae</taxon>
        <taxon>Helianthus</taxon>
    </lineage>
</organism>
<dbReference type="AlphaFoldDB" id="A0A9K3MXI9"/>
<evidence type="ECO:0000313" key="6">
    <source>
        <dbReference type="EMBL" id="KAF5779404.1"/>
    </source>
</evidence>
<dbReference type="SUPFAM" id="SSF48371">
    <property type="entry name" value="ARM repeat"/>
    <property type="match status" value="1"/>
</dbReference>
<keyword evidence="7" id="KW-1185">Reference proteome</keyword>
<dbReference type="PANTHER" id="PTHR10527">
    <property type="entry name" value="IMPORTIN BETA"/>
    <property type="match status" value="1"/>
</dbReference>
<dbReference type="GO" id="GO:0006606">
    <property type="term" value="P:protein import into nucleus"/>
    <property type="evidence" value="ECO:0007669"/>
    <property type="project" value="InterPro"/>
</dbReference>
<comment type="caution">
    <text evidence="6">The sequence shown here is derived from an EMBL/GenBank/DDBJ whole genome shotgun (WGS) entry which is preliminary data.</text>
</comment>
<keyword evidence="5" id="KW-0653">Protein transport</keyword>
<evidence type="ECO:0000256" key="4">
    <source>
        <dbReference type="ARBA" id="ARBA00022737"/>
    </source>
</evidence>
<dbReference type="Gene3D" id="1.25.10.10">
    <property type="entry name" value="Leucine-rich Repeat Variant"/>
    <property type="match status" value="1"/>
</dbReference>
<keyword evidence="3" id="KW-0963">Cytoplasm</keyword>
<protein>
    <submittedName>
        <fullName evidence="6">Armadillo-like helical, importin beta family</fullName>
    </submittedName>
</protein>
<evidence type="ECO:0000256" key="1">
    <source>
        <dbReference type="ARBA" id="ARBA00004496"/>
    </source>
</evidence>
<dbReference type="GO" id="GO:0005737">
    <property type="term" value="C:cytoplasm"/>
    <property type="evidence" value="ECO:0007669"/>
    <property type="project" value="UniProtKB-SubCell"/>
</dbReference>
<evidence type="ECO:0000256" key="5">
    <source>
        <dbReference type="ARBA" id="ARBA00022927"/>
    </source>
</evidence>
<evidence type="ECO:0000313" key="7">
    <source>
        <dbReference type="Proteomes" id="UP000215914"/>
    </source>
</evidence>
<name>A0A9K3MXI9_HELAN</name>
<dbReference type="InterPro" id="IPR011989">
    <property type="entry name" value="ARM-like"/>
</dbReference>
<reference evidence="6" key="1">
    <citation type="journal article" date="2017" name="Nature">
        <title>The sunflower genome provides insights into oil metabolism, flowering and Asterid evolution.</title>
        <authorList>
            <person name="Badouin H."/>
            <person name="Gouzy J."/>
            <person name="Grassa C.J."/>
            <person name="Murat F."/>
            <person name="Staton S.E."/>
            <person name="Cottret L."/>
            <person name="Lelandais-Briere C."/>
            <person name="Owens G.L."/>
            <person name="Carrere S."/>
            <person name="Mayjonade B."/>
            <person name="Legrand L."/>
            <person name="Gill N."/>
            <person name="Kane N.C."/>
            <person name="Bowers J.E."/>
            <person name="Hubner S."/>
            <person name="Bellec A."/>
            <person name="Berard A."/>
            <person name="Berges H."/>
            <person name="Blanchet N."/>
            <person name="Boniface M.C."/>
            <person name="Brunel D."/>
            <person name="Catrice O."/>
            <person name="Chaidir N."/>
            <person name="Claudel C."/>
            <person name="Donnadieu C."/>
            <person name="Faraut T."/>
            <person name="Fievet G."/>
            <person name="Helmstetter N."/>
            <person name="King M."/>
            <person name="Knapp S.J."/>
            <person name="Lai Z."/>
            <person name="Le Paslier M.C."/>
            <person name="Lippi Y."/>
            <person name="Lorenzon L."/>
            <person name="Mandel J.R."/>
            <person name="Marage G."/>
            <person name="Marchand G."/>
            <person name="Marquand E."/>
            <person name="Bret-Mestries E."/>
            <person name="Morien E."/>
            <person name="Nambeesan S."/>
            <person name="Nguyen T."/>
            <person name="Pegot-Espagnet P."/>
            <person name="Pouilly N."/>
            <person name="Raftis F."/>
            <person name="Sallet E."/>
            <person name="Schiex T."/>
            <person name="Thomas J."/>
            <person name="Vandecasteele C."/>
            <person name="Vares D."/>
            <person name="Vear F."/>
            <person name="Vautrin S."/>
            <person name="Crespi M."/>
            <person name="Mangin B."/>
            <person name="Burke J.M."/>
            <person name="Salse J."/>
            <person name="Munos S."/>
            <person name="Vincourt P."/>
            <person name="Rieseberg L.H."/>
            <person name="Langlade N.B."/>
        </authorList>
    </citation>
    <scope>NUCLEOTIDE SEQUENCE</scope>
    <source>
        <tissue evidence="6">Leaves</tissue>
    </source>
</reference>
<accession>A0A9K3MXI9</accession>
<dbReference type="InterPro" id="IPR016024">
    <property type="entry name" value="ARM-type_fold"/>
</dbReference>
<sequence>MSNDASFRSQVKGLLLNTLGSSVLEAGHTAAQLIAKIASIEIPRKEWPELIASLLGNMIQQDKPASLKQATLEALGYVCEEISHNDLVQDEVNSVLTAVVQGHLEDLISPTHIFFMSFFGSMFRQLFVCQT</sequence>
<keyword evidence="2" id="KW-0813">Transport</keyword>
<evidence type="ECO:0000256" key="2">
    <source>
        <dbReference type="ARBA" id="ARBA00022448"/>
    </source>
</evidence>